<name>A0ABR0ELF1_ZASCE</name>
<dbReference type="EMBL" id="JAXOVC010000005">
    <property type="protein sequence ID" value="KAK4502075.1"/>
    <property type="molecule type" value="Genomic_DNA"/>
</dbReference>
<feature type="domain" description="AB hydrolase-1" evidence="2">
    <location>
        <begin position="11"/>
        <end position="203"/>
    </location>
</feature>
<dbReference type="Proteomes" id="UP001305779">
    <property type="component" value="Unassembled WGS sequence"/>
</dbReference>
<dbReference type="Pfam" id="PF12697">
    <property type="entry name" value="Abhydrolase_6"/>
    <property type="match status" value="1"/>
</dbReference>
<feature type="transmembrane region" description="Helical" evidence="1">
    <location>
        <begin position="61"/>
        <end position="83"/>
    </location>
</feature>
<keyword evidence="4" id="KW-1185">Reference proteome</keyword>
<protein>
    <recommendedName>
        <fullName evidence="2">AB hydrolase-1 domain-containing protein</fullName>
    </recommendedName>
</protein>
<dbReference type="InterPro" id="IPR029058">
    <property type="entry name" value="AB_hydrolase_fold"/>
</dbReference>
<dbReference type="PANTHER" id="PTHR37017:SF3">
    <property type="entry name" value="AB HYDROLASE-1 DOMAIN-CONTAINING PROTEIN"/>
    <property type="match status" value="1"/>
</dbReference>
<dbReference type="SUPFAM" id="SSF53474">
    <property type="entry name" value="alpha/beta-Hydrolases"/>
    <property type="match status" value="1"/>
</dbReference>
<proteinExistence type="predicted"/>
<keyword evidence="1" id="KW-1133">Transmembrane helix</keyword>
<dbReference type="InterPro" id="IPR052897">
    <property type="entry name" value="Sec-Metab_Biosynth_Hydrolase"/>
</dbReference>
<evidence type="ECO:0000256" key="1">
    <source>
        <dbReference type="SAM" id="Phobius"/>
    </source>
</evidence>
<dbReference type="PANTHER" id="PTHR37017">
    <property type="entry name" value="AB HYDROLASE-1 DOMAIN-CONTAINING PROTEIN-RELATED"/>
    <property type="match status" value="1"/>
</dbReference>
<comment type="caution">
    <text evidence="3">The sequence shown here is derived from an EMBL/GenBank/DDBJ whole genome shotgun (WGS) entry which is preliminary data.</text>
</comment>
<gene>
    <name evidence="3" type="ORF">PRZ48_007886</name>
</gene>
<dbReference type="InterPro" id="IPR000073">
    <property type="entry name" value="AB_hydrolase_1"/>
</dbReference>
<keyword evidence="1" id="KW-0812">Transmembrane</keyword>
<evidence type="ECO:0000259" key="2">
    <source>
        <dbReference type="Pfam" id="PF12697"/>
    </source>
</evidence>
<organism evidence="3 4">
    <name type="scientific">Zasmidium cellare</name>
    <name type="common">Wine cellar mold</name>
    <name type="synonym">Racodium cellare</name>
    <dbReference type="NCBI Taxonomy" id="395010"/>
    <lineage>
        <taxon>Eukaryota</taxon>
        <taxon>Fungi</taxon>
        <taxon>Dikarya</taxon>
        <taxon>Ascomycota</taxon>
        <taxon>Pezizomycotina</taxon>
        <taxon>Dothideomycetes</taxon>
        <taxon>Dothideomycetidae</taxon>
        <taxon>Mycosphaerellales</taxon>
        <taxon>Mycosphaerellaceae</taxon>
        <taxon>Zasmidium</taxon>
    </lineage>
</organism>
<evidence type="ECO:0000313" key="4">
    <source>
        <dbReference type="Proteomes" id="UP001305779"/>
    </source>
</evidence>
<reference evidence="3 4" key="1">
    <citation type="journal article" date="2023" name="G3 (Bethesda)">
        <title>A chromosome-level genome assembly of Zasmidium syzygii isolated from banana leaves.</title>
        <authorList>
            <person name="van Westerhoven A.C."/>
            <person name="Mehrabi R."/>
            <person name="Talebi R."/>
            <person name="Steentjes M.B.F."/>
            <person name="Corcolon B."/>
            <person name="Chong P.A."/>
            <person name="Kema G.H.J."/>
            <person name="Seidl M.F."/>
        </authorList>
    </citation>
    <scope>NUCLEOTIDE SEQUENCE [LARGE SCALE GENOMIC DNA]</scope>
    <source>
        <strain evidence="3 4">P124</strain>
    </source>
</reference>
<evidence type="ECO:0000313" key="3">
    <source>
        <dbReference type="EMBL" id="KAK4502075.1"/>
    </source>
</evidence>
<dbReference type="Gene3D" id="3.40.50.1820">
    <property type="entry name" value="alpha/beta hydrolase"/>
    <property type="match status" value="1"/>
</dbReference>
<sequence length="259" mass="28193">MGDRETTFKDDVDAAREAIMRETSLGRDVVVIAHSFGGMVGNSAIQGLTRSKSQKVAENSAGGAVIGLILIASGFTLTGLSFMDPMFGIPPPSWKANRETGFADLVKSPRELFYHDLSAEDAEYWISQLGSQNLKAMFEGGEHAYAGWKDVPTWYIGTIEDRGLPVMVQRMQVGMARAMGGDIVHQELKSSHSPFLSIPDECFQRFDSSGRRLGFDMAYRSALVAFWGALSVCLGGSGAFGGPPEDETLTLSDRLMFLF</sequence>
<keyword evidence="1" id="KW-0472">Membrane</keyword>
<accession>A0ABR0ELF1</accession>